<dbReference type="Gene3D" id="3.40.50.300">
    <property type="entry name" value="P-loop containing nucleotide triphosphate hydrolases"/>
    <property type="match status" value="1"/>
</dbReference>
<keyword evidence="3" id="KW-0997">Cell inner membrane</keyword>
<dbReference type="GO" id="GO:0016887">
    <property type="term" value="F:ATP hydrolysis activity"/>
    <property type="evidence" value="ECO:0007669"/>
    <property type="project" value="InterPro"/>
</dbReference>
<dbReference type="PANTHER" id="PTHR42781">
    <property type="entry name" value="SPERMIDINE/PUTRESCINE IMPORT ATP-BINDING PROTEIN POTA"/>
    <property type="match status" value="1"/>
</dbReference>
<keyword evidence="1" id="KW-0813">Transport</keyword>
<evidence type="ECO:0000313" key="7">
    <source>
        <dbReference type="EMBL" id="CAE7149726.1"/>
    </source>
</evidence>
<dbReference type="PROSITE" id="PS00211">
    <property type="entry name" value="ABC_TRANSPORTER_1"/>
    <property type="match status" value="1"/>
</dbReference>
<dbReference type="AlphaFoldDB" id="A0A812ITA0"/>
<keyword evidence="2" id="KW-1003">Cell membrane</keyword>
<evidence type="ECO:0000313" key="8">
    <source>
        <dbReference type="Proteomes" id="UP000601435"/>
    </source>
</evidence>
<evidence type="ECO:0000256" key="2">
    <source>
        <dbReference type="ARBA" id="ARBA00022475"/>
    </source>
</evidence>
<dbReference type="Proteomes" id="UP000601435">
    <property type="component" value="Unassembled WGS sequence"/>
</dbReference>
<dbReference type="PROSITE" id="PS50893">
    <property type="entry name" value="ABC_TRANSPORTER_2"/>
    <property type="match status" value="1"/>
</dbReference>
<evidence type="ECO:0000259" key="6">
    <source>
        <dbReference type="PROSITE" id="PS50893"/>
    </source>
</evidence>
<dbReference type="InterPro" id="IPR017871">
    <property type="entry name" value="ABC_transporter-like_CS"/>
</dbReference>
<dbReference type="Gene3D" id="3.40.190.10">
    <property type="entry name" value="Periplasmic binding protein-like II"/>
    <property type="match status" value="2"/>
</dbReference>
<accession>A0A812ITA0</accession>
<dbReference type="OrthoDB" id="438634at2759"/>
<dbReference type="GO" id="GO:0005524">
    <property type="term" value="F:ATP binding"/>
    <property type="evidence" value="ECO:0007669"/>
    <property type="project" value="InterPro"/>
</dbReference>
<evidence type="ECO:0000256" key="1">
    <source>
        <dbReference type="ARBA" id="ARBA00022448"/>
    </source>
</evidence>
<dbReference type="Pfam" id="PF13343">
    <property type="entry name" value="SBP_bac_6"/>
    <property type="match status" value="1"/>
</dbReference>
<proteinExistence type="predicted"/>
<dbReference type="InterPro" id="IPR050093">
    <property type="entry name" value="ABC_SmlMolc_Importer"/>
</dbReference>
<evidence type="ECO:0000256" key="5">
    <source>
        <dbReference type="ARBA" id="ARBA00023136"/>
    </source>
</evidence>
<keyword evidence="5" id="KW-0472">Membrane</keyword>
<dbReference type="PANTHER" id="PTHR42781:SF1">
    <property type="entry name" value="THIAMINE IMPORT ATP-BINDING PROTEIN THIQ"/>
    <property type="match status" value="1"/>
</dbReference>
<dbReference type="Pfam" id="PF00005">
    <property type="entry name" value="ABC_tran"/>
    <property type="match status" value="1"/>
</dbReference>
<keyword evidence="8" id="KW-1185">Reference proteome</keyword>
<dbReference type="InterPro" id="IPR027417">
    <property type="entry name" value="P-loop_NTPase"/>
</dbReference>
<dbReference type="EMBL" id="CAJNJA010000001">
    <property type="protein sequence ID" value="CAE7149726.1"/>
    <property type="molecule type" value="Genomic_DNA"/>
</dbReference>
<feature type="domain" description="ABC transporter" evidence="6">
    <location>
        <begin position="1"/>
        <end position="152"/>
    </location>
</feature>
<sequence length="533" mass="57421">MQEHALFPHLTVAANVAFGLHGLARNEQDERVKRLLALAGLEMMADRYPHTLSGGQQQRVALARALAPEPAVMLLDEPFASIDVLLRNRLRSDTRQLLKASATTALLVTHDPADAMAVADRIAVVVAGELVQFGEPKALWEAPAHPFVAEVLAGRQLFTAVFTQGTLVSVFGTFATHATLTENAPVQVAVAPARINLVPSSQGQVSIVDIRFSGQHFTIQLDAAGQLLEAQVSDASHFKLGQSIAIEIVNLIEGGSDALIERILAEGELSPADILITVDAGRLWRAAQAGVFQSIDSPTLNARVPQYLRDPDNLWFGLSKRARVIAYRKSEGLPAPVTYEDLAKPAYRNRVCMRSSSNIYNLSLLAGMIETAGNEAAMQWAQGVVQNFARAPQGNDTAQLRAVASGECGVTIANTYYLGRMMASSDPADKAVVAELGIVFPDQDGRGTHVNISGAGVTRYAPNKPAAIAFMEYLTSEFAQRLFAEGNNEYPVVGKATGPISELGDFKEEQINAAIFGKRQAQAVMIFDRAGWR</sequence>
<protein>
    <submittedName>
        <fullName evidence="7">IdiA protein</fullName>
    </submittedName>
</protein>
<keyword evidence="4" id="KW-1278">Translocase</keyword>
<evidence type="ECO:0000256" key="4">
    <source>
        <dbReference type="ARBA" id="ARBA00022967"/>
    </source>
</evidence>
<dbReference type="InterPro" id="IPR003439">
    <property type="entry name" value="ABC_transporter-like_ATP-bd"/>
</dbReference>
<name>A0A812ITA0_9DINO</name>
<gene>
    <name evidence="7" type="primary">idiA</name>
    <name evidence="7" type="ORF">SNEC2469_LOCUS163</name>
</gene>
<reference evidence="7" key="1">
    <citation type="submission" date="2021-02" db="EMBL/GenBank/DDBJ databases">
        <authorList>
            <person name="Dougan E. K."/>
            <person name="Rhodes N."/>
            <person name="Thang M."/>
            <person name="Chan C."/>
        </authorList>
    </citation>
    <scope>NUCLEOTIDE SEQUENCE</scope>
</reference>
<dbReference type="SUPFAM" id="SSF52540">
    <property type="entry name" value="P-loop containing nucleoside triphosphate hydrolases"/>
    <property type="match status" value="1"/>
</dbReference>
<organism evidence="7 8">
    <name type="scientific">Symbiodinium necroappetens</name>
    <dbReference type="NCBI Taxonomy" id="1628268"/>
    <lineage>
        <taxon>Eukaryota</taxon>
        <taxon>Sar</taxon>
        <taxon>Alveolata</taxon>
        <taxon>Dinophyceae</taxon>
        <taxon>Suessiales</taxon>
        <taxon>Symbiodiniaceae</taxon>
        <taxon>Symbiodinium</taxon>
    </lineage>
</organism>
<evidence type="ECO:0000256" key="3">
    <source>
        <dbReference type="ARBA" id="ARBA00022519"/>
    </source>
</evidence>
<comment type="caution">
    <text evidence="7">The sequence shown here is derived from an EMBL/GenBank/DDBJ whole genome shotgun (WGS) entry which is preliminary data.</text>
</comment>
<dbReference type="SUPFAM" id="SSF53850">
    <property type="entry name" value="Periplasmic binding protein-like II"/>
    <property type="match status" value="1"/>
</dbReference>